<reference evidence="9 10" key="2">
    <citation type="submission" date="2020-06" db="EMBL/GenBank/DDBJ databases">
        <title>Polyphasic characterization of a Rahnella strain isolated from tree sap.</title>
        <authorList>
            <person name="Kim I.S."/>
        </authorList>
    </citation>
    <scope>NUCLEOTIDE SEQUENCE [LARGE SCALE GENOMIC DNA]</scope>
    <source>
        <strain evidence="9 10">SAP-1</strain>
    </source>
</reference>
<evidence type="ECO:0000256" key="3">
    <source>
        <dbReference type="ARBA" id="ARBA00022475"/>
    </source>
</evidence>
<feature type="transmembrane region" description="Helical" evidence="8">
    <location>
        <begin position="656"/>
        <end position="681"/>
    </location>
</feature>
<feature type="transmembrane region" description="Helical" evidence="8">
    <location>
        <begin position="232"/>
        <end position="251"/>
    </location>
</feature>
<keyword evidence="6 8" id="KW-1133">Transmembrane helix</keyword>
<evidence type="ECO:0000256" key="4">
    <source>
        <dbReference type="ARBA" id="ARBA00022519"/>
    </source>
</evidence>
<evidence type="ECO:0000256" key="2">
    <source>
        <dbReference type="ARBA" id="ARBA00009494"/>
    </source>
</evidence>
<feature type="transmembrane region" description="Helical" evidence="8">
    <location>
        <begin position="345"/>
        <end position="365"/>
    </location>
</feature>
<dbReference type="RefSeq" id="WP_169404155.1">
    <property type="nucleotide sequence ID" value="NZ_JAADJU010000008.1"/>
</dbReference>
<organism evidence="9 10">
    <name type="scientific">Rouxiella aceris</name>
    <dbReference type="NCBI Taxonomy" id="2703884"/>
    <lineage>
        <taxon>Bacteria</taxon>
        <taxon>Pseudomonadati</taxon>
        <taxon>Pseudomonadota</taxon>
        <taxon>Gammaproteobacteria</taxon>
        <taxon>Enterobacterales</taxon>
        <taxon>Yersiniaceae</taxon>
        <taxon>Rouxiella</taxon>
    </lineage>
</organism>
<sequence>MSIVVETLILLGAVVIIAGIGLRFALRQRRLAASNMNFSKPSQRKLSQQERDAVEKYLRQSDPLSQPPLAQRSNLMVQRDKLALTAKSEQVFCATRAITRYGVASDDPNKWRYFLETTEIHLPLFWEQYIAQENHVELIRTQTIPLVISLNGHTLVDHVYDRSAVSSAVISAPPQNASIRPEENDHISLLSIRKETKEERQLTRSNGIREYSALSVVMLLALIMLVGPAILLPWILAVTLLLLAWLGWRLLAEKLGRNRKEIHCLHGMPKRWGLFGESKQGDISNISLGAVDLVYPPHWQPFIARELGQKTDIDVYLNSQVVRQGHYLSLHDEVKNFPVQHWGKNLVLTASSLLLLLIMLIYVPLSLPLKLSMAWLQGAQSTQVSSVAALEKTPLRVGDTLKVHGTGMCYVPPRLSAASPSAFMPFDCSAIYWNEAAPLPMPESDTIEAANSLLATVHTQLHPGNVNAEQNVNPQLATAIEKSGMILLDDFSDIVLKTDALCSNSEDCVRLKNALVNLGNADNWGILVKRARSGTLKGMNVLLRPVSAESLSELVNSAATAFFSHETIRAAEALNSPPPGGFLINNDEGKQLVSQAQPPVSLFAYNPLEQWKQLQNLSSMLLHTPFSAQGVITNISIDANGTRHISLHSEPDISTLWRYLGTTILLMVVIITLLVNGLLLIKRYLADQQRLKKIQAYYNNCFHSGFTAQASAIHG</sequence>
<comment type="similarity">
    <text evidence="2">Belongs to the IgaA family.</text>
</comment>
<keyword evidence="7 8" id="KW-0472">Membrane</keyword>
<comment type="subcellular location">
    <subcellularLocation>
        <location evidence="1">Cell inner membrane</location>
        <topology evidence="1">Multi-pass membrane protein</topology>
    </subcellularLocation>
</comment>
<keyword evidence="4" id="KW-0997">Cell inner membrane</keyword>
<keyword evidence="3" id="KW-1003">Cell membrane</keyword>
<dbReference type="GO" id="GO:0005886">
    <property type="term" value="C:plasma membrane"/>
    <property type="evidence" value="ECO:0007669"/>
    <property type="project" value="UniProtKB-SubCell"/>
</dbReference>
<dbReference type="Pfam" id="PF07095">
    <property type="entry name" value="IgaA"/>
    <property type="match status" value="1"/>
</dbReference>
<protein>
    <submittedName>
        <fullName evidence="9">Intracellular growth attenuator family protein</fullName>
    </submittedName>
</protein>
<proteinExistence type="inferred from homology"/>
<feature type="transmembrane region" description="Helical" evidence="8">
    <location>
        <begin position="208"/>
        <end position="226"/>
    </location>
</feature>
<evidence type="ECO:0000256" key="7">
    <source>
        <dbReference type="ARBA" id="ARBA00023136"/>
    </source>
</evidence>
<feature type="transmembrane region" description="Helical" evidence="8">
    <location>
        <begin position="6"/>
        <end position="26"/>
    </location>
</feature>
<comment type="caution">
    <text evidence="9">The sequence shown here is derived from an EMBL/GenBank/DDBJ whole genome shotgun (WGS) entry which is preliminary data.</text>
</comment>
<name>A0A848MML9_9GAMM</name>
<dbReference type="InterPro" id="IPR010771">
    <property type="entry name" value="IgaA"/>
</dbReference>
<evidence type="ECO:0000256" key="6">
    <source>
        <dbReference type="ARBA" id="ARBA00022989"/>
    </source>
</evidence>
<reference evidence="9 10" key="1">
    <citation type="submission" date="2020-01" db="EMBL/GenBank/DDBJ databases">
        <authorList>
            <person name="Lee S.D."/>
        </authorList>
    </citation>
    <scope>NUCLEOTIDE SEQUENCE [LARGE SCALE GENOMIC DNA]</scope>
    <source>
        <strain evidence="9 10">SAP-1</strain>
    </source>
</reference>
<dbReference type="EMBL" id="JAADJU010000008">
    <property type="protein sequence ID" value="NMP28456.1"/>
    <property type="molecule type" value="Genomic_DNA"/>
</dbReference>
<dbReference type="AlphaFoldDB" id="A0A848MML9"/>
<keyword evidence="10" id="KW-1185">Reference proteome</keyword>
<evidence type="ECO:0000256" key="1">
    <source>
        <dbReference type="ARBA" id="ARBA00004429"/>
    </source>
</evidence>
<dbReference type="Proteomes" id="UP000585363">
    <property type="component" value="Unassembled WGS sequence"/>
</dbReference>
<keyword evidence="5 8" id="KW-0812">Transmembrane</keyword>
<gene>
    <name evidence="9" type="ORF">GW590_16460</name>
</gene>
<accession>A0A848MML9</accession>
<evidence type="ECO:0000256" key="8">
    <source>
        <dbReference type="SAM" id="Phobius"/>
    </source>
</evidence>
<evidence type="ECO:0000313" key="10">
    <source>
        <dbReference type="Proteomes" id="UP000585363"/>
    </source>
</evidence>
<evidence type="ECO:0000256" key="5">
    <source>
        <dbReference type="ARBA" id="ARBA00022692"/>
    </source>
</evidence>
<evidence type="ECO:0000313" key="9">
    <source>
        <dbReference type="EMBL" id="NMP28456.1"/>
    </source>
</evidence>